<evidence type="ECO:0000256" key="1">
    <source>
        <dbReference type="ARBA" id="ARBA00023015"/>
    </source>
</evidence>
<organism evidence="7 8">
    <name type="scientific">Paenibacillus agri</name>
    <dbReference type="NCBI Taxonomy" id="2744309"/>
    <lineage>
        <taxon>Bacteria</taxon>
        <taxon>Bacillati</taxon>
        <taxon>Bacillota</taxon>
        <taxon>Bacilli</taxon>
        <taxon>Bacillales</taxon>
        <taxon>Paenibacillaceae</taxon>
        <taxon>Paenibacillus</taxon>
    </lineage>
</organism>
<dbReference type="InterPro" id="IPR018060">
    <property type="entry name" value="HTH_AraC"/>
</dbReference>
<dbReference type="InterPro" id="IPR050204">
    <property type="entry name" value="AraC_XylS_family_regulators"/>
</dbReference>
<evidence type="ECO:0000313" key="7">
    <source>
        <dbReference type="EMBL" id="NUU61792.1"/>
    </source>
</evidence>
<dbReference type="RefSeq" id="WP_175372299.1">
    <property type="nucleotide sequence ID" value="NZ_JABWCS010000211.1"/>
</dbReference>
<dbReference type="Gene3D" id="3.40.50.1980">
    <property type="entry name" value="Nitrogenase molybdenum iron protein domain"/>
    <property type="match status" value="2"/>
</dbReference>
<dbReference type="InterPro" id="IPR003313">
    <property type="entry name" value="AraC-bd"/>
</dbReference>
<evidence type="ECO:0000256" key="4">
    <source>
        <dbReference type="ARBA" id="ARBA00023163"/>
    </source>
</evidence>
<keyword evidence="8" id="KW-1185">Reference proteome</keyword>
<dbReference type="InterPro" id="IPR002491">
    <property type="entry name" value="ABC_transptr_periplasmic_BD"/>
</dbReference>
<proteinExistence type="predicted"/>
<name>A0A850ESM8_9BACL</name>
<dbReference type="Gene3D" id="2.60.120.10">
    <property type="entry name" value="Jelly Rolls"/>
    <property type="match status" value="1"/>
</dbReference>
<evidence type="ECO:0000256" key="3">
    <source>
        <dbReference type="ARBA" id="ARBA00023159"/>
    </source>
</evidence>
<reference evidence="7" key="1">
    <citation type="submission" date="2020-06" db="EMBL/GenBank/DDBJ databases">
        <title>Paenibacillus sp. nov., isolated from soil.</title>
        <authorList>
            <person name="Seo Y.L."/>
        </authorList>
    </citation>
    <scope>NUCLEOTIDE SEQUENCE [LARGE SCALE GENOMIC DNA]</scope>
    <source>
        <strain evidence="7">JW14</strain>
    </source>
</reference>
<dbReference type="EMBL" id="JABWCS010000211">
    <property type="protein sequence ID" value="NUU61792.1"/>
    <property type="molecule type" value="Genomic_DNA"/>
</dbReference>
<dbReference type="Gene3D" id="1.10.10.60">
    <property type="entry name" value="Homeodomain-like"/>
    <property type="match status" value="2"/>
</dbReference>
<dbReference type="Proteomes" id="UP000564806">
    <property type="component" value="Unassembled WGS sequence"/>
</dbReference>
<dbReference type="SMART" id="SM00342">
    <property type="entry name" value="HTH_ARAC"/>
    <property type="match status" value="1"/>
</dbReference>
<dbReference type="Pfam" id="PF01497">
    <property type="entry name" value="Peripla_BP_2"/>
    <property type="match status" value="1"/>
</dbReference>
<dbReference type="InterPro" id="IPR009057">
    <property type="entry name" value="Homeodomain-like_sf"/>
</dbReference>
<evidence type="ECO:0000256" key="2">
    <source>
        <dbReference type="ARBA" id="ARBA00023125"/>
    </source>
</evidence>
<dbReference type="InterPro" id="IPR037923">
    <property type="entry name" value="HTH-like"/>
</dbReference>
<evidence type="ECO:0000259" key="6">
    <source>
        <dbReference type="PROSITE" id="PS50983"/>
    </source>
</evidence>
<dbReference type="Pfam" id="PF12833">
    <property type="entry name" value="HTH_18"/>
    <property type="match status" value="1"/>
</dbReference>
<dbReference type="SUPFAM" id="SSF51215">
    <property type="entry name" value="Regulatory protein AraC"/>
    <property type="match status" value="1"/>
</dbReference>
<dbReference type="SUPFAM" id="SSF46689">
    <property type="entry name" value="Homeodomain-like"/>
    <property type="match status" value="2"/>
</dbReference>
<dbReference type="GO" id="GO:0043565">
    <property type="term" value="F:sequence-specific DNA binding"/>
    <property type="evidence" value="ECO:0007669"/>
    <property type="project" value="InterPro"/>
</dbReference>
<dbReference type="AlphaFoldDB" id="A0A850ESM8"/>
<dbReference type="PROSITE" id="PS00041">
    <property type="entry name" value="HTH_ARAC_FAMILY_1"/>
    <property type="match status" value="1"/>
</dbReference>
<evidence type="ECO:0000259" key="5">
    <source>
        <dbReference type="PROSITE" id="PS01124"/>
    </source>
</evidence>
<dbReference type="GO" id="GO:0003700">
    <property type="term" value="F:DNA-binding transcription factor activity"/>
    <property type="evidence" value="ECO:0007669"/>
    <property type="project" value="InterPro"/>
</dbReference>
<dbReference type="InterPro" id="IPR018062">
    <property type="entry name" value="HTH_AraC-typ_CS"/>
</dbReference>
<dbReference type="PANTHER" id="PTHR46796:SF6">
    <property type="entry name" value="ARAC SUBFAMILY"/>
    <property type="match status" value="1"/>
</dbReference>
<gene>
    <name evidence="7" type="ORF">HPT30_15720</name>
</gene>
<accession>A0A850ESM8</accession>
<dbReference type="Pfam" id="PF02311">
    <property type="entry name" value="AraC_binding"/>
    <property type="match status" value="1"/>
</dbReference>
<dbReference type="SUPFAM" id="SSF53807">
    <property type="entry name" value="Helical backbone' metal receptor"/>
    <property type="match status" value="1"/>
</dbReference>
<keyword evidence="4" id="KW-0804">Transcription</keyword>
<comment type="caution">
    <text evidence="7">The sequence shown here is derived from an EMBL/GenBank/DDBJ whole genome shotgun (WGS) entry which is preliminary data.</text>
</comment>
<keyword evidence="1" id="KW-0805">Transcription regulation</keyword>
<protein>
    <submittedName>
        <fullName evidence="7">AraC family transcriptional regulator</fullName>
    </submittedName>
</protein>
<feature type="domain" description="HTH araC/xylS-type" evidence="5">
    <location>
        <begin position="168"/>
        <end position="265"/>
    </location>
</feature>
<feature type="domain" description="Fe/B12 periplasmic-binding" evidence="6">
    <location>
        <begin position="269"/>
        <end position="526"/>
    </location>
</feature>
<evidence type="ECO:0000313" key="8">
    <source>
        <dbReference type="Proteomes" id="UP000564806"/>
    </source>
</evidence>
<dbReference type="PANTHER" id="PTHR46796">
    <property type="entry name" value="HTH-TYPE TRANSCRIPTIONAL ACTIVATOR RHAS-RELATED"/>
    <property type="match status" value="1"/>
</dbReference>
<sequence>MNRLEDVFTDILTFNGIQALEIVMNGGGFYASMDSHTMLICLNGRATVEWGNDTCSLSPGEICILPPGQESKIIADEQEPFKGWRIQFDTYVLQEQNLLAKHNLVRYKWLRCENPQMLAGLCDRLHQVQLAERPSRYRGQADFYQLMALLQSSTARPSTEETLAEAIARVSNYIREHIDQELNRTELAQLAGLSPGYFSRAFQQLMGQSPSAFVMDLRIAKAKGLLLSGSGVRDTASRVGFDDEFYFSRRFKQQTGMSPLTYVNSRRRNIASVSEPIFGSLLALQLLPRAAAFYPNHKPDARMLRLHSDEQGIGQMWGENVAMLQGANPELIFCTDFLDAQAHHELAQIAPTVTVPWLTANWREQLTLIAEAADLEPEGQQWLSEYDRKAEIVRRKVRGSLGSATLNIWRIMDNEYRVYGDRNAGSVLYGDFQLTATHPLDEVDVYEIVTRKDLPAYDADALVIMVDPSPKAALEWRTLQRSKLLQNLTAAKNNRIFDIGTEKLLEYSAWSHDRALSYFAELLSRR</sequence>
<dbReference type="PROSITE" id="PS50983">
    <property type="entry name" value="FE_B12_PBP"/>
    <property type="match status" value="1"/>
</dbReference>
<keyword evidence="2" id="KW-0238">DNA-binding</keyword>
<keyword evidence="3" id="KW-0010">Activator</keyword>
<dbReference type="InterPro" id="IPR014710">
    <property type="entry name" value="RmlC-like_jellyroll"/>
</dbReference>
<dbReference type="PROSITE" id="PS01124">
    <property type="entry name" value="HTH_ARAC_FAMILY_2"/>
    <property type="match status" value="1"/>
</dbReference>